<feature type="region of interest" description="Disordered" evidence="11">
    <location>
        <begin position="1"/>
        <end position="46"/>
    </location>
</feature>
<dbReference type="Gene3D" id="3.90.79.10">
    <property type="entry name" value="Nucleoside Triphosphate Pyrophosphohydrolase"/>
    <property type="match status" value="1"/>
</dbReference>
<evidence type="ECO:0000256" key="6">
    <source>
        <dbReference type="ARBA" id="ARBA00022801"/>
    </source>
</evidence>
<dbReference type="PRINTS" id="PR00502">
    <property type="entry name" value="NUDIXFAMILY"/>
</dbReference>
<comment type="caution">
    <text evidence="13">The sequence shown here is derived from an EMBL/GenBank/DDBJ whole genome shotgun (WGS) entry which is preliminary data.</text>
</comment>
<dbReference type="EMBL" id="WKJD01000021">
    <property type="protein sequence ID" value="MRX45387.1"/>
    <property type="molecule type" value="Genomic_DNA"/>
</dbReference>
<keyword evidence="7" id="KW-0460">Magnesium</keyword>
<evidence type="ECO:0000256" key="7">
    <source>
        <dbReference type="ARBA" id="ARBA00022842"/>
    </source>
</evidence>
<dbReference type="PROSITE" id="PS51462">
    <property type="entry name" value="NUDIX"/>
    <property type="match status" value="1"/>
</dbReference>
<evidence type="ECO:0000313" key="14">
    <source>
        <dbReference type="Proteomes" id="UP000476511"/>
    </source>
</evidence>
<comment type="cofactor">
    <cofactor evidence="1">
        <name>Mg(2+)</name>
        <dbReference type="ChEBI" id="CHEBI:18420"/>
    </cofactor>
</comment>
<dbReference type="GO" id="GO:0019677">
    <property type="term" value="P:NAD+ catabolic process"/>
    <property type="evidence" value="ECO:0007669"/>
    <property type="project" value="TreeGrafter"/>
</dbReference>
<dbReference type="NCBIfam" id="NF001299">
    <property type="entry name" value="PRK00241.1"/>
    <property type="match status" value="1"/>
</dbReference>
<dbReference type="Gene3D" id="3.90.79.20">
    <property type="match status" value="1"/>
</dbReference>
<sequence length="366" mass="39111">MAHSLSRSSVLPGDRHAFPTTPAPTRGAPVLHPDAPNPADVARAGSAPPLAREHLDRDAVSRPDEQRAAAFDADANARVLAVHAGRVLVVEAEAADGAPRLELRHPSTLPEPDVRCYLGRTLDAGADATGDALPAGSPIEAWTYGADASAAIAEESRWAGLRRIATSLDDRDAGLAIEAVALANWHATHAFCASCGSPTEVVSSGWARRCLAEDRLRFPRTDPAVIVVVTDDEDRVLLGSNAMWEQDRFSVLAGFVEPGESLEAAVVRELVEETGLAVDRVEYLGSQPWPFPASLMCAFRARVAHGASTVPVPDGEEILELRWFDRDGLRAALGRVALPGETSIARWMLEEWYGGPLASSMPWSTS</sequence>
<dbReference type="InterPro" id="IPR050241">
    <property type="entry name" value="NAD-cap_RNA_hydrolase_NudC"/>
</dbReference>
<dbReference type="GO" id="GO:0005829">
    <property type="term" value="C:cytosol"/>
    <property type="evidence" value="ECO:0007669"/>
    <property type="project" value="TreeGrafter"/>
</dbReference>
<evidence type="ECO:0000256" key="5">
    <source>
        <dbReference type="ARBA" id="ARBA00022723"/>
    </source>
</evidence>
<comment type="catalytic activity">
    <reaction evidence="9">
        <text>a 5'-end NAD(+)-phospho-ribonucleoside in mRNA + H2O = a 5'-end phospho-adenosine-phospho-ribonucleoside in mRNA + beta-nicotinamide D-ribonucleotide + 2 H(+)</text>
        <dbReference type="Rhea" id="RHEA:60876"/>
        <dbReference type="Rhea" id="RHEA-COMP:15698"/>
        <dbReference type="Rhea" id="RHEA-COMP:15719"/>
        <dbReference type="ChEBI" id="CHEBI:14649"/>
        <dbReference type="ChEBI" id="CHEBI:15377"/>
        <dbReference type="ChEBI" id="CHEBI:15378"/>
        <dbReference type="ChEBI" id="CHEBI:144029"/>
        <dbReference type="ChEBI" id="CHEBI:144051"/>
    </reaction>
    <physiologicalReaction direction="left-to-right" evidence="9">
        <dbReference type="Rhea" id="RHEA:60877"/>
    </physiologicalReaction>
</comment>
<dbReference type="InterPro" id="IPR049734">
    <property type="entry name" value="NudC-like_C"/>
</dbReference>
<dbReference type="PANTHER" id="PTHR42904:SF6">
    <property type="entry name" value="NAD-CAPPED RNA HYDROLASE NUDT12"/>
    <property type="match status" value="1"/>
</dbReference>
<dbReference type="Pfam" id="PF00293">
    <property type="entry name" value="NUDIX"/>
    <property type="match status" value="1"/>
</dbReference>
<dbReference type="Pfam" id="PF09296">
    <property type="entry name" value="NUDIX-like"/>
    <property type="match status" value="1"/>
</dbReference>
<dbReference type="GO" id="GO:0046872">
    <property type="term" value="F:metal ion binding"/>
    <property type="evidence" value="ECO:0007669"/>
    <property type="project" value="UniProtKB-KW"/>
</dbReference>
<dbReference type="InterPro" id="IPR000086">
    <property type="entry name" value="NUDIX_hydrolase_dom"/>
</dbReference>
<evidence type="ECO:0000256" key="10">
    <source>
        <dbReference type="RuleBase" id="RU003476"/>
    </source>
</evidence>
<dbReference type="PANTHER" id="PTHR42904">
    <property type="entry name" value="NUDIX HYDROLASE, NUDC SUBFAMILY"/>
    <property type="match status" value="1"/>
</dbReference>
<comment type="similarity">
    <text evidence="3">Belongs to the Nudix hydrolase family. NudC subfamily.</text>
</comment>
<dbReference type="InterPro" id="IPR015376">
    <property type="entry name" value="Znr_NADH_PPase"/>
</dbReference>
<dbReference type="InterPro" id="IPR015375">
    <property type="entry name" value="NADH_PPase-like_N"/>
</dbReference>
<evidence type="ECO:0000259" key="12">
    <source>
        <dbReference type="PROSITE" id="PS51462"/>
    </source>
</evidence>
<keyword evidence="14" id="KW-1185">Reference proteome</keyword>
<proteinExistence type="inferred from homology"/>
<name>A0A6L5R7S0_9MICO</name>
<evidence type="ECO:0000256" key="1">
    <source>
        <dbReference type="ARBA" id="ARBA00001946"/>
    </source>
</evidence>
<dbReference type="Pfam" id="PF09297">
    <property type="entry name" value="Zn_ribbon_NUD"/>
    <property type="match status" value="1"/>
</dbReference>
<evidence type="ECO:0000256" key="11">
    <source>
        <dbReference type="SAM" id="MobiDB-lite"/>
    </source>
</evidence>
<protein>
    <recommendedName>
        <fullName evidence="4">NAD(+) diphosphatase</fullName>
        <ecNumber evidence="4">3.6.1.22</ecNumber>
    </recommendedName>
</protein>
<dbReference type="CDD" id="cd03429">
    <property type="entry name" value="NUDIX_NADH_pyrophosphatase_Nudt13"/>
    <property type="match status" value="1"/>
</dbReference>
<evidence type="ECO:0000256" key="2">
    <source>
        <dbReference type="ARBA" id="ARBA00001947"/>
    </source>
</evidence>
<keyword evidence="5" id="KW-0479">Metal-binding</keyword>
<gene>
    <name evidence="13" type="primary">nudC</name>
    <name evidence="13" type="ORF">GJR97_16885</name>
</gene>
<feature type="domain" description="Nudix hydrolase" evidence="12">
    <location>
        <begin position="219"/>
        <end position="350"/>
    </location>
</feature>
<dbReference type="InterPro" id="IPR020476">
    <property type="entry name" value="Nudix_hydrolase"/>
</dbReference>
<dbReference type="PROSITE" id="PS00893">
    <property type="entry name" value="NUDIX_BOX"/>
    <property type="match status" value="1"/>
</dbReference>
<dbReference type="AlphaFoldDB" id="A0A6L5R7S0"/>
<evidence type="ECO:0000256" key="9">
    <source>
        <dbReference type="ARBA" id="ARBA00023679"/>
    </source>
</evidence>
<comment type="cofactor">
    <cofactor evidence="2">
        <name>Zn(2+)</name>
        <dbReference type="ChEBI" id="CHEBI:29105"/>
    </cofactor>
</comment>
<evidence type="ECO:0000256" key="3">
    <source>
        <dbReference type="ARBA" id="ARBA00009595"/>
    </source>
</evidence>
<dbReference type="GO" id="GO:0006742">
    <property type="term" value="P:NADP+ catabolic process"/>
    <property type="evidence" value="ECO:0007669"/>
    <property type="project" value="TreeGrafter"/>
</dbReference>
<organism evidence="13 14">
    <name type="scientific">Agromyces kandeliae</name>
    <dbReference type="NCBI Taxonomy" id="2666141"/>
    <lineage>
        <taxon>Bacteria</taxon>
        <taxon>Bacillati</taxon>
        <taxon>Actinomycetota</taxon>
        <taxon>Actinomycetes</taxon>
        <taxon>Micrococcales</taxon>
        <taxon>Microbacteriaceae</taxon>
        <taxon>Agromyces</taxon>
    </lineage>
</organism>
<evidence type="ECO:0000256" key="4">
    <source>
        <dbReference type="ARBA" id="ARBA00012381"/>
    </source>
</evidence>
<dbReference type="SUPFAM" id="SSF55811">
    <property type="entry name" value="Nudix"/>
    <property type="match status" value="1"/>
</dbReference>
<keyword evidence="6 10" id="KW-0378">Hydrolase</keyword>
<dbReference type="EC" id="3.6.1.22" evidence="4"/>
<dbReference type="GO" id="GO:0035529">
    <property type="term" value="F:NADH pyrophosphatase activity"/>
    <property type="evidence" value="ECO:0007669"/>
    <property type="project" value="TreeGrafter"/>
</dbReference>
<accession>A0A6L5R7S0</accession>
<dbReference type="InterPro" id="IPR020084">
    <property type="entry name" value="NUDIX_hydrolase_CS"/>
</dbReference>
<dbReference type="InterPro" id="IPR015797">
    <property type="entry name" value="NUDIX_hydrolase-like_dom_sf"/>
</dbReference>
<evidence type="ECO:0000256" key="8">
    <source>
        <dbReference type="ARBA" id="ARBA00023027"/>
    </source>
</evidence>
<reference evidence="13 14" key="1">
    <citation type="submission" date="2019-11" db="EMBL/GenBank/DDBJ databases">
        <title>Agromyces kandeliae sp. nov., isolated from mangrove soil.</title>
        <authorList>
            <person name="Wang R."/>
        </authorList>
    </citation>
    <scope>NUCLEOTIDE SEQUENCE [LARGE SCALE GENOMIC DNA]</scope>
    <source>
        <strain evidence="13 14">Q22</strain>
    </source>
</reference>
<dbReference type="Proteomes" id="UP000476511">
    <property type="component" value="Unassembled WGS sequence"/>
</dbReference>
<evidence type="ECO:0000313" key="13">
    <source>
        <dbReference type="EMBL" id="MRX45387.1"/>
    </source>
</evidence>
<keyword evidence="8" id="KW-0520">NAD</keyword>